<dbReference type="EMBL" id="HBUF01288279">
    <property type="protein sequence ID" value="CAG6688687.1"/>
    <property type="molecule type" value="Transcribed_RNA"/>
</dbReference>
<evidence type="ECO:0000313" key="1">
    <source>
        <dbReference type="EMBL" id="CAG6688687.1"/>
    </source>
</evidence>
<name>A0A8D8TMC1_9HEMI</name>
<accession>A0A8D8TMC1</accession>
<proteinExistence type="predicted"/>
<protein>
    <submittedName>
        <fullName evidence="1">Uncharacterized protein</fullName>
    </submittedName>
</protein>
<sequence>MKAHNTAKRKGHTCIYAKLELFLANKLKVDPVDRGYFLLNSEKSTSDFLEFGIIIWQKSEGTGPFRHRGQRTSIISVLRAQFLKTPSQLPVSNSHFCSFTLICHLFSQLIRLFCHLIRQVLVLFRHLFTLSGHSGHRSL</sequence>
<reference evidence="1" key="1">
    <citation type="submission" date="2021-05" db="EMBL/GenBank/DDBJ databases">
        <authorList>
            <person name="Alioto T."/>
            <person name="Alioto T."/>
            <person name="Gomez Garrido J."/>
        </authorList>
    </citation>
    <scope>NUCLEOTIDE SEQUENCE</scope>
</reference>
<dbReference type="AlphaFoldDB" id="A0A8D8TMC1"/>
<organism evidence="1">
    <name type="scientific">Cacopsylla melanoneura</name>
    <dbReference type="NCBI Taxonomy" id="428564"/>
    <lineage>
        <taxon>Eukaryota</taxon>
        <taxon>Metazoa</taxon>
        <taxon>Ecdysozoa</taxon>
        <taxon>Arthropoda</taxon>
        <taxon>Hexapoda</taxon>
        <taxon>Insecta</taxon>
        <taxon>Pterygota</taxon>
        <taxon>Neoptera</taxon>
        <taxon>Paraneoptera</taxon>
        <taxon>Hemiptera</taxon>
        <taxon>Sternorrhyncha</taxon>
        <taxon>Psylloidea</taxon>
        <taxon>Psyllidae</taxon>
        <taxon>Psyllinae</taxon>
        <taxon>Cacopsylla</taxon>
    </lineage>
</organism>